<keyword evidence="1" id="KW-0378">Hydrolase</keyword>
<dbReference type="GO" id="GO:0004527">
    <property type="term" value="F:exonuclease activity"/>
    <property type="evidence" value="ECO:0007669"/>
    <property type="project" value="UniProtKB-KW"/>
</dbReference>
<gene>
    <name evidence="1" type="ORF">C8N44_1084</name>
</gene>
<dbReference type="GO" id="GO:0004519">
    <property type="term" value="F:endonuclease activity"/>
    <property type="evidence" value="ECO:0007669"/>
    <property type="project" value="UniProtKB-KW"/>
</dbReference>
<sequence length="324" mass="34940">MIRDTVAALPAPGPLELDDLPRTLKAHDAELARVPAMNLIEVGGDGGTAPLPLPLKVGAWNLERCLDPEGSAAHVADCDLLLLSEMDSGMARSAQRNTTADVARLRGMSYAYAVEFLELGLGNGVERDYCTDDFNARGFHGNALLARGALKDPFALRLYGQRQWFTSAEEPRLGERLAIGAVVETEAGPFLAVSTHLESACGPDHRHEQMRGLIEMIDAAFPGLPVLIGGDLNTGNHNDADWRAEGLFDLARRAGFAVHGGGDEVQTTRPSRLTRFPERAMKLDWLFTRGMVLEEVEIRSSLGPDGVALSDHDAILGRITGLQG</sequence>
<keyword evidence="1" id="KW-0540">Nuclease</keyword>
<dbReference type="InterPro" id="IPR036691">
    <property type="entry name" value="Endo/exonu/phosph_ase_sf"/>
</dbReference>
<protein>
    <submittedName>
        <fullName evidence="1">Endonuclease/exonuclease/phosphatase family metal-dependent hydrolase</fullName>
    </submittedName>
</protein>
<accession>A0A2T6AY42</accession>
<dbReference type="RefSeq" id="WP_107975603.1">
    <property type="nucleotide sequence ID" value="NZ_BMEZ01000009.1"/>
</dbReference>
<dbReference type="EMBL" id="QBKN01000008">
    <property type="protein sequence ID" value="PTX48727.1"/>
    <property type="molecule type" value="Genomic_DNA"/>
</dbReference>
<dbReference type="SUPFAM" id="SSF56219">
    <property type="entry name" value="DNase I-like"/>
    <property type="match status" value="1"/>
</dbReference>
<evidence type="ECO:0000313" key="2">
    <source>
        <dbReference type="Proteomes" id="UP000244069"/>
    </source>
</evidence>
<dbReference type="AlphaFoldDB" id="A0A2T6AY42"/>
<keyword evidence="1" id="KW-0269">Exonuclease</keyword>
<dbReference type="OrthoDB" id="8047712at2"/>
<name>A0A2T6AY42_9RHOB</name>
<keyword evidence="1" id="KW-0255">Endonuclease</keyword>
<reference evidence="1 2" key="1">
    <citation type="submission" date="2018-04" db="EMBL/GenBank/DDBJ databases">
        <title>Genomic Encyclopedia of Archaeal and Bacterial Type Strains, Phase II (KMG-II): from individual species to whole genera.</title>
        <authorList>
            <person name="Goeker M."/>
        </authorList>
    </citation>
    <scope>NUCLEOTIDE SEQUENCE [LARGE SCALE GENOMIC DNA]</scope>
    <source>
        <strain evidence="1 2">DSM 29329</strain>
    </source>
</reference>
<proteinExistence type="predicted"/>
<dbReference type="Gene3D" id="3.60.10.10">
    <property type="entry name" value="Endonuclease/exonuclease/phosphatase"/>
    <property type="match status" value="1"/>
</dbReference>
<comment type="caution">
    <text evidence="1">The sequence shown here is derived from an EMBL/GenBank/DDBJ whole genome shotgun (WGS) entry which is preliminary data.</text>
</comment>
<organism evidence="1 2">
    <name type="scientific">Allosediminivita pacifica</name>
    <dbReference type="NCBI Taxonomy" id="1267769"/>
    <lineage>
        <taxon>Bacteria</taxon>
        <taxon>Pseudomonadati</taxon>
        <taxon>Pseudomonadota</taxon>
        <taxon>Alphaproteobacteria</taxon>
        <taxon>Rhodobacterales</taxon>
        <taxon>Paracoccaceae</taxon>
        <taxon>Allosediminivita</taxon>
    </lineage>
</organism>
<keyword evidence="2" id="KW-1185">Reference proteome</keyword>
<evidence type="ECO:0000313" key="1">
    <source>
        <dbReference type="EMBL" id="PTX48727.1"/>
    </source>
</evidence>
<dbReference type="Proteomes" id="UP000244069">
    <property type="component" value="Unassembled WGS sequence"/>
</dbReference>